<dbReference type="Proteomes" id="UP001234297">
    <property type="component" value="Chromosome 2"/>
</dbReference>
<name>A0ACC2MC48_PERAE</name>
<proteinExistence type="predicted"/>
<protein>
    <submittedName>
        <fullName evidence="1">Uncharacterized protein</fullName>
    </submittedName>
</protein>
<reference evidence="1 2" key="1">
    <citation type="journal article" date="2022" name="Hortic Res">
        <title>A haplotype resolved chromosomal level avocado genome allows analysis of novel avocado genes.</title>
        <authorList>
            <person name="Nath O."/>
            <person name="Fletcher S.J."/>
            <person name="Hayward A."/>
            <person name="Shaw L.M."/>
            <person name="Masouleh A.K."/>
            <person name="Furtado A."/>
            <person name="Henry R.J."/>
            <person name="Mitter N."/>
        </authorList>
    </citation>
    <scope>NUCLEOTIDE SEQUENCE [LARGE SCALE GENOMIC DNA]</scope>
    <source>
        <strain evidence="2">cv. Hass</strain>
    </source>
</reference>
<accession>A0ACC2MC48</accession>
<evidence type="ECO:0000313" key="2">
    <source>
        <dbReference type="Proteomes" id="UP001234297"/>
    </source>
</evidence>
<comment type="caution">
    <text evidence="1">The sequence shown here is derived from an EMBL/GenBank/DDBJ whole genome shotgun (WGS) entry which is preliminary data.</text>
</comment>
<evidence type="ECO:0000313" key="1">
    <source>
        <dbReference type="EMBL" id="KAJ8643216.1"/>
    </source>
</evidence>
<gene>
    <name evidence="1" type="ORF">MRB53_004964</name>
</gene>
<dbReference type="EMBL" id="CM056810">
    <property type="protein sequence ID" value="KAJ8643216.1"/>
    <property type="molecule type" value="Genomic_DNA"/>
</dbReference>
<keyword evidence="2" id="KW-1185">Reference proteome</keyword>
<organism evidence="1 2">
    <name type="scientific">Persea americana</name>
    <name type="common">Avocado</name>
    <dbReference type="NCBI Taxonomy" id="3435"/>
    <lineage>
        <taxon>Eukaryota</taxon>
        <taxon>Viridiplantae</taxon>
        <taxon>Streptophyta</taxon>
        <taxon>Embryophyta</taxon>
        <taxon>Tracheophyta</taxon>
        <taxon>Spermatophyta</taxon>
        <taxon>Magnoliopsida</taxon>
        <taxon>Magnoliidae</taxon>
        <taxon>Laurales</taxon>
        <taxon>Lauraceae</taxon>
        <taxon>Persea</taxon>
    </lineage>
</organism>
<sequence>MRCILQCPECQEMGTVRMVRGIGEPLSLAASELGYSAPAMFFIAEDLEILDCDVDTLWTGRAVGFNETYHEIDLSVGPFNVYNEEMGIHISVSNLETEIVECVLGLGG</sequence>